<dbReference type="PROSITE" id="PS50199">
    <property type="entry name" value="ZF_RANBP2_2"/>
    <property type="match status" value="4"/>
</dbReference>
<feature type="region of interest" description="Disordered" evidence="20">
    <location>
        <begin position="1258"/>
        <end position="1282"/>
    </location>
</feature>
<keyword evidence="4" id="KW-0813">Transport</keyword>
<keyword evidence="8" id="KW-0862">Zinc</keyword>
<feature type="compositionally biased region" description="Polar residues" evidence="20">
    <location>
        <begin position="338"/>
        <end position="351"/>
    </location>
</feature>
<evidence type="ECO:0000256" key="16">
    <source>
        <dbReference type="ARBA" id="ARBA00068609"/>
    </source>
</evidence>
<feature type="compositionally biased region" description="Basic residues" evidence="20">
    <location>
        <begin position="1270"/>
        <end position="1282"/>
    </location>
</feature>
<feature type="region of interest" description="Disordered" evidence="20">
    <location>
        <begin position="862"/>
        <end position="881"/>
    </location>
</feature>
<feature type="compositionally biased region" description="Low complexity" evidence="20">
    <location>
        <begin position="108"/>
        <end position="126"/>
    </location>
</feature>
<dbReference type="PROSITE" id="PS01358">
    <property type="entry name" value="ZF_RANBP2_1"/>
    <property type="match status" value="4"/>
</dbReference>
<feature type="compositionally biased region" description="Basic and acidic residues" evidence="20">
    <location>
        <begin position="11"/>
        <end position="25"/>
    </location>
</feature>
<evidence type="ECO:0000256" key="10">
    <source>
        <dbReference type="ARBA" id="ARBA00023010"/>
    </source>
</evidence>
<feature type="region of interest" description="Disordered" evidence="20">
    <location>
        <begin position="237"/>
        <end position="262"/>
    </location>
</feature>
<evidence type="ECO:0000256" key="14">
    <source>
        <dbReference type="ARBA" id="ARBA00023242"/>
    </source>
</evidence>
<dbReference type="GO" id="GO:0003677">
    <property type="term" value="F:DNA binding"/>
    <property type="evidence" value="ECO:0007669"/>
    <property type="project" value="UniProtKB-KW"/>
</dbReference>
<dbReference type="OrthoDB" id="79830at2759"/>
<keyword evidence="10" id="KW-0811">Translocation</keyword>
<feature type="domain" description="RanBP2-type" evidence="21">
    <location>
        <begin position="715"/>
        <end position="744"/>
    </location>
</feature>
<comment type="similarity">
    <text evidence="15">Belongs to the NUP153 family.</text>
</comment>
<feature type="compositionally biased region" description="Polar residues" evidence="20">
    <location>
        <begin position="1162"/>
        <end position="1178"/>
    </location>
</feature>
<dbReference type="SMART" id="SM00547">
    <property type="entry name" value="ZnF_RBZ"/>
    <property type="match status" value="4"/>
</dbReference>
<keyword evidence="7" id="KW-0509">mRNA transport</keyword>
<comment type="subcellular location">
    <subcellularLocation>
        <location evidence="2">Nucleus membrane</location>
    </subcellularLocation>
    <subcellularLocation>
        <location evidence="3">Nucleus</location>
        <location evidence="3">Nuclear pore complex</location>
    </subcellularLocation>
</comment>
<feature type="compositionally biased region" description="Low complexity" evidence="20">
    <location>
        <begin position="245"/>
        <end position="260"/>
    </location>
</feature>
<dbReference type="InterPro" id="IPR036443">
    <property type="entry name" value="Znf_RanBP2_sf"/>
</dbReference>
<evidence type="ECO:0000256" key="20">
    <source>
        <dbReference type="SAM" id="MobiDB-lite"/>
    </source>
</evidence>
<keyword evidence="6 19" id="KW-0863">Zinc-finger</keyword>
<keyword evidence="12" id="KW-0906">Nuclear pore complex</keyword>
<evidence type="ECO:0000256" key="6">
    <source>
        <dbReference type="ARBA" id="ARBA00022771"/>
    </source>
</evidence>
<dbReference type="EMBL" id="CVRI01000004">
    <property type="protein sequence ID" value="CRK87697.1"/>
    <property type="molecule type" value="Genomic_DNA"/>
</dbReference>
<gene>
    <name evidence="22" type="ORF">CLUMA_CG001488</name>
</gene>
<feature type="region of interest" description="Disordered" evidence="20">
    <location>
        <begin position="379"/>
        <end position="421"/>
    </location>
</feature>
<organism evidence="22 23">
    <name type="scientific">Clunio marinus</name>
    <dbReference type="NCBI Taxonomy" id="568069"/>
    <lineage>
        <taxon>Eukaryota</taxon>
        <taxon>Metazoa</taxon>
        <taxon>Ecdysozoa</taxon>
        <taxon>Arthropoda</taxon>
        <taxon>Hexapoda</taxon>
        <taxon>Insecta</taxon>
        <taxon>Pterygota</taxon>
        <taxon>Neoptera</taxon>
        <taxon>Endopterygota</taxon>
        <taxon>Diptera</taxon>
        <taxon>Nematocera</taxon>
        <taxon>Chironomoidea</taxon>
        <taxon>Chironomidae</taxon>
        <taxon>Clunio</taxon>
    </lineage>
</organism>
<evidence type="ECO:0000256" key="8">
    <source>
        <dbReference type="ARBA" id="ARBA00022833"/>
    </source>
</evidence>
<feature type="region of interest" description="Disordered" evidence="20">
    <location>
        <begin position="907"/>
        <end position="934"/>
    </location>
</feature>
<feature type="domain" description="RanBP2-type" evidence="21">
    <location>
        <begin position="644"/>
        <end position="673"/>
    </location>
</feature>
<evidence type="ECO:0000313" key="23">
    <source>
        <dbReference type="Proteomes" id="UP000183832"/>
    </source>
</evidence>
<keyword evidence="9" id="KW-0653">Protein transport</keyword>
<feature type="region of interest" description="Disordered" evidence="20">
    <location>
        <begin position="324"/>
        <end position="351"/>
    </location>
</feature>
<feature type="domain" description="RanBP2-type" evidence="21">
    <location>
        <begin position="588"/>
        <end position="617"/>
    </location>
</feature>
<evidence type="ECO:0000256" key="5">
    <source>
        <dbReference type="ARBA" id="ARBA00022723"/>
    </source>
</evidence>
<dbReference type="PANTHER" id="PTHR23193:SF23">
    <property type="entry name" value="NUCLEAR PORE COMPLEX PROTEIN NUP153"/>
    <property type="match status" value="1"/>
</dbReference>
<dbReference type="InterPro" id="IPR026054">
    <property type="entry name" value="Nucleoporin"/>
</dbReference>
<evidence type="ECO:0000256" key="11">
    <source>
        <dbReference type="ARBA" id="ARBA00023125"/>
    </source>
</evidence>
<dbReference type="STRING" id="568069.A0A1J1HN84"/>
<keyword evidence="23" id="KW-1185">Reference proteome</keyword>
<reference evidence="22 23" key="1">
    <citation type="submission" date="2015-04" db="EMBL/GenBank/DDBJ databases">
        <authorList>
            <person name="Syromyatnikov M.Y."/>
            <person name="Popov V.N."/>
        </authorList>
    </citation>
    <scope>NUCLEOTIDE SEQUENCE [LARGE SCALE GENOMIC DNA]</scope>
</reference>
<feature type="domain" description="RanBP2-type" evidence="21">
    <location>
        <begin position="780"/>
        <end position="809"/>
    </location>
</feature>
<dbReference type="GO" id="GO:0005643">
    <property type="term" value="C:nuclear pore"/>
    <property type="evidence" value="ECO:0007669"/>
    <property type="project" value="UniProtKB-SubCell"/>
</dbReference>
<feature type="region of interest" description="Disordered" evidence="20">
    <location>
        <begin position="1035"/>
        <end position="1068"/>
    </location>
</feature>
<evidence type="ECO:0000256" key="12">
    <source>
        <dbReference type="ARBA" id="ARBA00023132"/>
    </source>
</evidence>
<feature type="compositionally biased region" description="Low complexity" evidence="20">
    <location>
        <begin position="1048"/>
        <end position="1061"/>
    </location>
</feature>
<feature type="region of interest" description="Disordered" evidence="20">
    <location>
        <begin position="740"/>
        <end position="760"/>
    </location>
</feature>
<keyword evidence="5" id="KW-0479">Metal-binding</keyword>
<keyword evidence="13" id="KW-0472">Membrane</keyword>
<evidence type="ECO:0000256" key="19">
    <source>
        <dbReference type="PROSITE-ProRule" id="PRU00322"/>
    </source>
</evidence>
<accession>A0A1J1HN84</accession>
<dbReference type="SUPFAM" id="SSF90209">
    <property type="entry name" value="Ran binding protein zinc finger-like"/>
    <property type="match status" value="4"/>
</dbReference>
<dbReference type="Proteomes" id="UP000183832">
    <property type="component" value="Unassembled WGS sequence"/>
</dbReference>
<sequence length="1282" mass="138340">MRNSMDSGFNEMKDVKGRRGIRDGSEEVGLIEGPNRLKLNKAEDRSNSEPPRSFSSYLPVAASSNRLKTIRERNTEDAQGSSDEDGELSKSNSQLNESDLDIEIPDSASVSVSQTPTPTPLPLSSSHARRINSETNLNDSKRRLSGFMGNNSKRFCASTSELSFATHLDTRKSLFSPKNNALSRQSFNSSLYGSNMSLNSTNSRLFLVNSPFYNGKTTFGGASAYPKRDINQHKILRNPVQMRPSSSLSNSSNTSAKSDSVLPESNAAKRILEIMNQFSGPLKEARNMGNSINSIIKIPSLIQNRKRFCDDELNLNRSISLSSPANPYGRPMKDSSRMEQQSSLTINSSSIKPLQIPTMSQLLQMKRLQNNTERVREIANRSDSFLNQNHEYKLPSTGNEPRNELKTSKPTSASSSSSSLKMKNNITKGLLRHDKNAINDQLPALPVNLPNVQLPELKSIPKFNIQMSSAATKTLCSSSETITTSKLTTINSPKPAIQFNYTAKSSPIENSSRFVAKKSDFILSKPLSAIEDDEAIDVRNLHHVADKFVFSKPTLIDVSDKIVAPSSSSFFSTPATDNLFKNLVAAQKSSTWECDSCLTRNDSEKTKCLCCDTAKPGDSKTKTIPASPPPKADDLFKNLAAQQKKSQWECDACMTKNDVGKDKCLCCETPKAGSNKKSTTAATTSSINSSFKFGMPSTTSTTADDLFKSLAAKQKQSQWECDACMTRNAADKTECACCSTPKSGSKPAPPPSSTIDSTSKFTFGIKPSNDSEFKKIVAKQSSTWECSACMTRNQPSEKKCVSCEQERMEKNVSSSSFCFGSKMSSSVSLPAPSEVKFSFGMPATVPQSVPETKKDEIIVVSTKSDEVDKPNPTPPMFSFGKISEPIKETSVPTLSFTATPTAVSIVPQTPVSSAKQQEQPEKAEEKKKEEPAPVKTTPVVTFGQNEDKTTTATKTTEANKVELGGFKFSTVSTLPKSDPPPTFGSSLNKNGGFSFGGFSSSPKPTIATTTAVFGSSTAQTTPAFGGQVNTSASGGFSFSGIKKDETTSSSNQLQQQPQPSSIFAFGSNPTMPNSAPMLFGANQAIGNATPVFGASSTQSFSASSNNINNNNESGFGSKMPAFGSSPNQPQKRTFESASSVNSTPAANAMSEVPQGKKFNFGAHTTTNSSSPFQFNAQQQTNDNKPAFNFSANSAPSFNFSNSTLNNNNNPQEQQSLFQFGANNSNSTANIFAFTPASAPVMQFGTGITQQMPIPFSAQGTGSAAAANQRKILRASRRTTTRR</sequence>
<keyword evidence="14" id="KW-0539">Nucleus</keyword>
<evidence type="ECO:0000256" key="7">
    <source>
        <dbReference type="ARBA" id="ARBA00022816"/>
    </source>
</evidence>
<dbReference type="GO" id="GO:0008270">
    <property type="term" value="F:zinc ion binding"/>
    <property type="evidence" value="ECO:0007669"/>
    <property type="project" value="UniProtKB-KW"/>
</dbReference>
<dbReference type="GO" id="GO:0051028">
    <property type="term" value="P:mRNA transport"/>
    <property type="evidence" value="ECO:0007669"/>
    <property type="project" value="UniProtKB-KW"/>
</dbReference>
<dbReference type="GO" id="GO:0008139">
    <property type="term" value="F:nuclear localization sequence binding"/>
    <property type="evidence" value="ECO:0007669"/>
    <property type="project" value="TreeGrafter"/>
</dbReference>
<dbReference type="GO" id="GO:0006606">
    <property type="term" value="P:protein import into nucleus"/>
    <property type="evidence" value="ECO:0007669"/>
    <property type="project" value="TreeGrafter"/>
</dbReference>
<feature type="region of interest" description="Disordered" evidence="20">
    <location>
        <begin position="1"/>
        <end position="95"/>
    </location>
</feature>
<dbReference type="InterPro" id="IPR001876">
    <property type="entry name" value="Znf_RanBP2"/>
</dbReference>
<dbReference type="GO" id="GO:0031965">
    <property type="term" value="C:nuclear membrane"/>
    <property type="evidence" value="ECO:0007669"/>
    <property type="project" value="UniProtKB-SubCell"/>
</dbReference>
<keyword evidence="11" id="KW-0238">DNA-binding</keyword>
<evidence type="ECO:0000256" key="13">
    <source>
        <dbReference type="ARBA" id="ARBA00023136"/>
    </source>
</evidence>
<feature type="compositionally biased region" description="Basic and acidic residues" evidence="20">
    <location>
        <begin position="918"/>
        <end position="932"/>
    </location>
</feature>
<feature type="region of interest" description="Disordered" evidence="20">
    <location>
        <begin position="1157"/>
        <end position="1178"/>
    </location>
</feature>
<evidence type="ECO:0000256" key="17">
    <source>
        <dbReference type="ARBA" id="ARBA00078197"/>
    </source>
</evidence>
<feature type="compositionally biased region" description="Polar residues" evidence="20">
    <location>
        <begin position="48"/>
        <end position="67"/>
    </location>
</feature>
<evidence type="ECO:0000256" key="9">
    <source>
        <dbReference type="ARBA" id="ARBA00022927"/>
    </source>
</evidence>
<proteinExistence type="inferred from homology"/>
<evidence type="ECO:0000313" key="22">
    <source>
        <dbReference type="EMBL" id="CRK87697.1"/>
    </source>
</evidence>
<dbReference type="Pfam" id="PF00641">
    <property type="entry name" value="Zn_ribbon_RanBP"/>
    <property type="match status" value="3"/>
</dbReference>
<evidence type="ECO:0000256" key="4">
    <source>
        <dbReference type="ARBA" id="ARBA00022448"/>
    </source>
</evidence>
<comment type="cofactor">
    <cofactor evidence="1">
        <name>Zn(2+)</name>
        <dbReference type="ChEBI" id="CHEBI:29105"/>
    </cofactor>
</comment>
<dbReference type="PANTHER" id="PTHR23193">
    <property type="entry name" value="NUCLEAR PORE COMPLEX PROTEIN NUP"/>
    <property type="match status" value="1"/>
</dbReference>
<evidence type="ECO:0000256" key="1">
    <source>
        <dbReference type="ARBA" id="ARBA00001947"/>
    </source>
</evidence>
<evidence type="ECO:0000256" key="15">
    <source>
        <dbReference type="ARBA" id="ARBA00060842"/>
    </source>
</evidence>
<feature type="region of interest" description="Disordered" evidence="20">
    <location>
        <begin position="108"/>
        <end position="144"/>
    </location>
</feature>
<dbReference type="Gene3D" id="4.10.1060.10">
    <property type="entry name" value="Zinc finger, RanBP2-type"/>
    <property type="match status" value="4"/>
</dbReference>
<protein>
    <recommendedName>
        <fullName evidence="16">Nuclear pore complex protein Nup153</fullName>
    </recommendedName>
    <alternativeName>
        <fullName evidence="18">153 kDa nucleoporin</fullName>
    </alternativeName>
    <alternativeName>
        <fullName evidence="17">Nucleoporin Nup153</fullName>
    </alternativeName>
</protein>
<name>A0A1J1HN84_9DIPT</name>
<dbReference type="GO" id="GO:0017056">
    <property type="term" value="F:structural constituent of nuclear pore"/>
    <property type="evidence" value="ECO:0007669"/>
    <property type="project" value="TreeGrafter"/>
</dbReference>
<evidence type="ECO:0000256" key="18">
    <source>
        <dbReference type="ARBA" id="ARBA00079437"/>
    </source>
</evidence>
<evidence type="ECO:0000256" key="3">
    <source>
        <dbReference type="ARBA" id="ARBA00004567"/>
    </source>
</evidence>
<evidence type="ECO:0000259" key="21">
    <source>
        <dbReference type="PROSITE" id="PS50199"/>
    </source>
</evidence>
<dbReference type="GO" id="GO:0006405">
    <property type="term" value="P:RNA export from nucleus"/>
    <property type="evidence" value="ECO:0007669"/>
    <property type="project" value="TreeGrafter"/>
</dbReference>
<evidence type="ECO:0000256" key="2">
    <source>
        <dbReference type="ARBA" id="ARBA00004126"/>
    </source>
</evidence>